<dbReference type="InterPro" id="IPR026992">
    <property type="entry name" value="DIOX_N"/>
</dbReference>
<name>A0ABM3L2S6_CUCME</name>
<keyword evidence="7" id="KW-1185">Reference proteome</keyword>
<dbReference type="SUPFAM" id="SSF51197">
    <property type="entry name" value="Clavaminate synthase-like"/>
    <property type="match status" value="1"/>
</dbReference>
<dbReference type="RefSeq" id="XP_050944327.1">
    <property type="nucleotide sequence ID" value="XM_051088370.1"/>
</dbReference>
<dbReference type="Pfam" id="PF14226">
    <property type="entry name" value="DIOX_N"/>
    <property type="match status" value="1"/>
</dbReference>
<dbReference type="PROSITE" id="PS51471">
    <property type="entry name" value="FE2OG_OXY"/>
    <property type="match status" value="1"/>
</dbReference>
<keyword evidence="5" id="KW-0560">Oxidoreductase</keyword>
<gene>
    <name evidence="8" type="primary">LOC103484411</name>
</gene>
<evidence type="ECO:0000256" key="4">
    <source>
        <dbReference type="ARBA" id="ARBA00023004"/>
    </source>
</evidence>
<evidence type="ECO:0000256" key="5">
    <source>
        <dbReference type="RuleBase" id="RU003682"/>
    </source>
</evidence>
<dbReference type="Pfam" id="PF03171">
    <property type="entry name" value="2OG-FeII_Oxy"/>
    <property type="match status" value="1"/>
</dbReference>
<reference evidence="8" key="1">
    <citation type="submission" date="2025-08" db="UniProtKB">
        <authorList>
            <consortium name="RefSeq"/>
        </authorList>
    </citation>
    <scope>IDENTIFICATION</scope>
    <source>
        <tissue evidence="8">Stem</tissue>
    </source>
</reference>
<evidence type="ECO:0000313" key="7">
    <source>
        <dbReference type="Proteomes" id="UP001652600"/>
    </source>
</evidence>
<dbReference type="Gene3D" id="2.60.120.330">
    <property type="entry name" value="B-lactam Antibiotic, Isopenicillin N Synthase, Chain"/>
    <property type="match status" value="1"/>
</dbReference>
<keyword evidence="3" id="KW-0847">Vitamin C</keyword>
<evidence type="ECO:0000256" key="1">
    <source>
        <dbReference type="ARBA" id="ARBA00008056"/>
    </source>
</evidence>
<evidence type="ECO:0000256" key="3">
    <source>
        <dbReference type="ARBA" id="ARBA00022896"/>
    </source>
</evidence>
<dbReference type="InterPro" id="IPR044861">
    <property type="entry name" value="IPNS-like_FE2OG_OXY"/>
</dbReference>
<dbReference type="InterPro" id="IPR005123">
    <property type="entry name" value="Oxoglu/Fe-dep_dioxygenase_dom"/>
</dbReference>
<comment type="similarity">
    <text evidence="1 5">Belongs to the iron/ascorbate-dependent oxidoreductase family.</text>
</comment>
<proteinExistence type="inferred from homology"/>
<evidence type="ECO:0000256" key="2">
    <source>
        <dbReference type="ARBA" id="ARBA00022723"/>
    </source>
</evidence>
<dbReference type="InterPro" id="IPR050295">
    <property type="entry name" value="Plant_2OG-oxidoreductases"/>
</dbReference>
<sequence length="357" mass="40458">MGVYEKKISVKELVEKSSKLTIPQNFLRLDQEASSTSDPSTFPTPPIIDMSRLLSPQHSRSELLNLHSACIQWGLFQLVNHGVSLSLLGGLKHEIEGFFELPLEEKMKYGMRSGEVEGYGTVVRSMEQKLDWGDRVYIITNPLSRRKPHLLPSLPLYLRNALESYLKETRKIAMTLFGMIAGNLNIEVRKLEELFEDGMEAIRMSYYPPCPTPELVVGLRPHSDASGLTILNQLNGVEGLQVKKDGIWFPVSFIPDAFIVNVGDIIEIISNGLYNSIEHRATVNSEKERMSIAVFYNPRFDGEIAPFTASQLNPPLFKNIIMEDYFKDFFTQSFNGKSHLDRMKIPTTQQPNPSPTY</sequence>
<dbReference type="PANTHER" id="PTHR47991">
    <property type="entry name" value="OXOGLUTARATE/IRON-DEPENDENT DIOXYGENASE"/>
    <property type="match status" value="1"/>
</dbReference>
<dbReference type="GeneID" id="103484411"/>
<protein>
    <submittedName>
        <fullName evidence="8">Codeine O-demethylase-like</fullName>
    </submittedName>
</protein>
<feature type="domain" description="Fe2OG dioxygenase" evidence="6">
    <location>
        <begin position="198"/>
        <end position="298"/>
    </location>
</feature>
<evidence type="ECO:0000259" key="6">
    <source>
        <dbReference type="PROSITE" id="PS51471"/>
    </source>
</evidence>
<evidence type="ECO:0000313" key="8">
    <source>
        <dbReference type="RefSeq" id="XP_050944327.1"/>
    </source>
</evidence>
<dbReference type="Proteomes" id="UP001652600">
    <property type="component" value="Chromosome 8"/>
</dbReference>
<dbReference type="InterPro" id="IPR027443">
    <property type="entry name" value="IPNS-like_sf"/>
</dbReference>
<keyword evidence="4 5" id="KW-0408">Iron</keyword>
<organism evidence="7 8">
    <name type="scientific">Cucumis melo</name>
    <name type="common">Muskmelon</name>
    <dbReference type="NCBI Taxonomy" id="3656"/>
    <lineage>
        <taxon>Eukaryota</taxon>
        <taxon>Viridiplantae</taxon>
        <taxon>Streptophyta</taxon>
        <taxon>Embryophyta</taxon>
        <taxon>Tracheophyta</taxon>
        <taxon>Spermatophyta</taxon>
        <taxon>Magnoliopsida</taxon>
        <taxon>eudicotyledons</taxon>
        <taxon>Gunneridae</taxon>
        <taxon>Pentapetalae</taxon>
        <taxon>rosids</taxon>
        <taxon>fabids</taxon>
        <taxon>Cucurbitales</taxon>
        <taxon>Cucurbitaceae</taxon>
        <taxon>Benincaseae</taxon>
        <taxon>Cucumis</taxon>
    </lineage>
</organism>
<keyword evidence="2 5" id="KW-0479">Metal-binding</keyword>
<accession>A0ABM3L2S6</accession>